<keyword evidence="1" id="KW-0472">Membrane</keyword>
<sequence>NSALAAACSDGDDCAAGATKRHFTGWGLILIAGDTSSAGEVHDSIHRPVCNAGTASAAMKLPGGSHVLLAGVDVVVVVVVVLVVVVVVVVVFVVVVVVIVFWQPCTTSSG</sequence>
<evidence type="ECO:0000313" key="2">
    <source>
        <dbReference type="EMBL" id="CAE8601325.1"/>
    </source>
</evidence>
<feature type="transmembrane region" description="Helical" evidence="1">
    <location>
        <begin position="74"/>
        <end position="102"/>
    </location>
</feature>
<protein>
    <submittedName>
        <fullName evidence="2">Uncharacterized protein</fullName>
    </submittedName>
</protein>
<keyword evidence="1" id="KW-1133">Transmembrane helix</keyword>
<gene>
    <name evidence="2" type="ORF">PGLA1383_LOCUS19620</name>
</gene>
<feature type="non-terminal residue" evidence="2">
    <location>
        <position position="110"/>
    </location>
</feature>
<organism evidence="2 3">
    <name type="scientific">Polarella glacialis</name>
    <name type="common">Dinoflagellate</name>
    <dbReference type="NCBI Taxonomy" id="89957"/>
    <lineage>
        <taxon>Eukaryota</taxon>
        <taxon>Sar</taxon>
        <taxon>Alveolata</taxon>
        <taxon>Dinophyceae</taxon>
        <taxon>Suessiales</taxon>
        <taxon>Suessiaceae</taxon>
        <taxon>Polarella</taxon>
    </lineage>
</organism>
<accession>A0A813ELZ2</accession>
<name>A0A813ELZ2_POLGL</name>
<evidence type="ECO:0000313" key="3">
    <source>
        <dbReference type="Proteomes" id="UP000654075"/>
    </source>
</evidence>
<evidence type="ECO:0000256" key="1">
    <source>
        <dbReference type="SAM" id="Phobius"/>
    </source>
</evidence>
<dbReference type="EMBL" id="CAJNNV010013049">
    <property type="protein sequence ID" value="CAE8601325.1"/>
    <property type="molecule type" value="Genomic_DNA"/>
</dbReference>
<dbReference type="AlphaFoldDB" id="A0A813ELZ2"/>
<keyword evidence="3" id="KW-1185">Reference proteome</keyword>
<proteinExistence type="predicted"/>
<keyword evidence="1" id="KW-0812">Transmembrane</keyword>
<reference evidence="2" key="1">
    <citation type="submission" date="2021-02" db="EMBL/GenBank/DDBJ databases">
        <authorList>
            <person name="Dougan E. K."/>
            <person name="Rhodes N."/>
            <person name="Thang M."/>
            <person name="Chan C."/>
        </authorList>
    </citation>
    <scope>NUCLEOTIDE SEQUENCE</scope>
</reference>
<comment type="caution">
    <text evidence="2">The sequence shown here is derived from an EMBL/GenBank/DDBJ whole genome shotgun (WGS) entry which is preliminary data.</text>
</comment>
<dbReference type="Proteomes" id="UP000654075">
    <property type="component" value="Unassembled WGS sequence"/>
</dbReference>